<accession>A0ABQ9Y1E7</accession>
<comment type="caution">
    <text evidence="2">The sequence shown here is derived from an EMBL/GenBank/DDBJ whole genome shotgun (WGS) entry which is preliminary data.</text>
</comment>
<feature type="region of interest" description="Disordered" evidence="1">
    <location>
        <begin position="1"/>
        <end position="23"/>
    </location>
</feature>
<dbReference type="EMBL" id="JARBJD010000045">
    <property type="protein sequence ID" value="KAK2957567.1"/>
    <property type="molecule type" value="Genomic_DNA"/>
</dbReference>
<proteinExistence type="predicted"/>
<name>A0ABQ9Y1E7_9EUKA</name>
<sequence>MTEIGQKTDALPSQAHSDLPSPQLAFSRDCSPFLNWDEEQYKTVNEQSVVFRSLVATLKSQPALDDVLETKAVNFLKSVNRDDEETADDFLGTFKPTADDSLAEFVQSIVVLVSSPHRAITTATMKILENLSMWCSARVLYTLVKADLFPQIINTLNPLSLSFRDAFDIHTNLLKIITNSNWLAIPGGLEQLGIEDENGEQTVHKTVLKQVIIPSEKYIWHLCVNRYRGCINSVPSGFLSYEAENRVYFFSNV</sequence>
<evidence type="ECO:0000256" key="1">
    <source>
        <dbReference type="SAM" id="MobiDB-lite"/>
    </source>
</evidence>
<keyword evidence="3" id="KW-1185">Reference proteome</keyword>
<protein>
    <submittedName>
        <fullName evidence="2">Uncharacterized protein</fullName>
    </submittedName>
</protein>
<evidence type="ECO:0000313" key="2">
    <source>
        <dbReference type="EMBL" id="KAK2957567.1"/>
    </source>
</evidence>
<dbReference type="Proteomes" id="UP001281761">
    <property type="component" value="Unassembled WGS sequence"/>
</dbReference>
<gene>
    <name evidence="2" type="ORF">BLNAU_7466</name>
</gene>
<evidence type="ECO:0000313" key="3">
    <source>
        <dbReference type="Proteomes" id="UP001281761"/>
    </source>
</evidence>
<reference evidence="2 3" key="1">
    <citation type="journal article" date="2022" name="bioRxiv">
        <title>Genomics of Preaxostyla Flagellates Illuminates Evolutionary Transitions and the Path Towards Mitochondrial Loss.</title>
        <authorList>
            <person name="Novak L.V.F."/>
            <person name="Treitli S.C."/>
            <person name="Pyrih J."/>
            <person name="Halakuc P."/>
            <person name="Pipaliya S.V."/>
            <person name="Vacek V."/>
            <person name="Brzon O."/>
            <person name="Soukal P."/>
            <person name="Eme L."/>
            <person name="Dacks J.B."/>
            <person name="Karnkowska A."/>
            <person name="Elias M."/>
            <person name="Hampl V."/>
        </authorList>
    </citation>
    <scope>NUCLEOTIDE SEQUENCE [LARGE SCALE GENOMIC DNA]</scope>
    <source>
        <strain evidence="2">NAU3</strain>
        <tissue evidence="2">Gut</tissue>
    </source>
</reference>
<organism evidence="2 3">
    <name type="scientific">Blattamonas nauphoetae</name>
    <dbReference type="NCBI Taxonomy" id="2049346"/>
    <lineage>
        <taxon>Eukaryota</taxon>
        <taxon>Metamonada</taxon>
        <taxon>Preaxostyla</taxon>
        <taxon>Oxymonadida</taxon>
        <taxon>Blattamonas</taxon>
    </lineage>
</organism>